<organism evidence="2 3">
    <name type="scientific">Teichococcus globiformis</name>
    <dbReference type="NCBI Taxonomy" id="2307229"/>
    <lineage>
        <taxon>Bacteria</taxon>
        <taxon>Pseudomonadati</taxon>
        <taxon>Pseudomonadota</taxon>
        <taxon>Alphaproteobacteria</taxon>
        <taxon>Acetobacterales</taxon>
        <taxon>Roseomonadaceae</taxon>
        <taxon>Roseomonas</taxon>
    </lineage>
</organism>
<dbReference type="Proteomes" id="UP001595593">
    <property type="component" value="Unassembled WGS sequence"/>
</dbReference>
<dbReference type="EC" id="2.3.-.-" evidence="2"/>
<dbReference type="GO" id="GO:0016746">
    <property type="term" value="F:acyltransferase activity"/>
    <property type="evidence" value="ECO:0007669"/>
    <property type="project" value="UniProtKB-KW"/>
</dbReference>
<dbReference type="EMBL" id="JBHRTN010000008">
    <property type="protein sequence ID" value="MFC3125023.1"/>
    <property type="molecule type" value="Genomic_DNA"/>
</dbReference>
<dbReference type="CDD" id="cd04301">
    <property type="entry name" value="NAT_SF"/>
    <property type="match status" value="1"/>
</dbReference>
<evidence type="ECO:0000313" key="3">
    <source>
        <dbReference type="Proteomes" id="UP001595593"/>
    </source>
</evidence>
<dbReference type="Pfam" id="PF13420">
    <property type="entry name" value="Acetyltransf_4"/>
    <property type="match status" value="1"/>
</dbReference>
<dbReference type="Gene3D" id="3.40.630.30">
    <property type="match status" value="1"/>
</dbReference>
<evidence type="ECO:0000259" key="1">
    <source>
        <dbReference type="PROSITE" id="PS51186"/>
    </source>
</evidence>
<keyword evidence="2" id="KW-0808">Transferase</keyword>
<dbReference type="PROSITE" id="PS51186">
    <property type="entry name" value="GNAT"/>
    <property type="match status" value="1"/>
</dbReference>
<feature type="domain" description="N-acetyltransferase" evidence="1">
    <location>
        <begin position="8"/>
        <end position="171"/>
    </location>
</feature>
<dbReference type="SUPFAM" id="SSF55729">
    <property type="entry name" value="Acyl-CoA N-acyltransferases (Nat)"/>
    <property type="match status" value="1"/>
</dbReference>
<reference evidence="3" key="1">
    <citation type="journal article" date="2019" name="Int. J. Syst. Evol. Microbiol.">
        <title>The Global Catalogue of Microorganisms (GCM) 10K type strain sequencing project: providing services to taxonomists for standard genome sequencing and annotation.</title>
        <authorList>
            <consortium name="The Broad Institute Genomics Platform"/>
            <consortium name="The Broad Institute Genome Sequencing Center for Infectious Disease"/>
            <person name="Wu L."/>
            <person name="Ma J."/>
        </authorList>
    </citation>
    <scope>NUCLEOTIDE SEQUENCE [LARGE SCALE GENOMIC DNA]</scope>
    <source>
        <strain evidence="3">KCTC 52094</strain>
    </source>
</reference>
<proteinExistence type="predicted"/>
<evidence type="ECO:0000313" key="2">
    <source>
        <dbReference type="EMBL" id="MFC3125023.1"/>
    </source>
</evidence>
<sequence>MTFLPQGLTIRVATPSDLSQIAGIYAHHVRHGTASFEAEAPSLQEMTRRHAVLMEGGMPWLVLEQEGMVLGYSYAGPYRPRPAYRDTVENSVYIRAGFEGRGHGRALLGALIDACTALGLRQMVAVVGDSGNTPSIALHRSMGFRDVGVLHAVGFKHGRWLDCVLLQRSLGPGSSAPPVPRG</sequence>
<dbReference type="InterPro" id="IPR000182">
    <property type="entry name" value="GNAT_dom"/>
</dbReference>
<keyword evidence="2" id="KW-0012">Acyltransferase</keyword>
<gene>
    <name evidence="2" type="ORF">ACFOD4_08120</name>
</gene>
<comment type="caution">
    <text evidence="2">The sequence shown here is derived from an EMBL/GenBank/DDBJ whole genome shotgun (WGS) entry which is preliminary data.</text>
</comment>
<dbReference type="InterPro" id="IPR016181">
    <property type="entry name" value="Acyl_CoA_acyltransferase"/>
</dbReference>
<protein>
    <submittedName>
        <fullName evidence="2">GNAT family N-acetyltransferase</fullName>
        <ecNumber evidence="2">2.3.-.-</ecNumber>
    </submittedName>
</protein>
<dbReference type="RefSeq" id="WP_379595449.1">
    <property type="nucleotide sequence ID" value="NZ_JBHRTN010000008.1"/>
</dbReference>
<name>A0ABV7FZH7_9PROT</name>
<keyword evidence="3" id="KW-1185">Reference proteome</keyword>
<dbReference type="PANTHER" id="PTHR43072">
    <property type="entry name" value="N-ACETYLTRANSFERASE"/>
    <property type="match status" value="1"/>
</dbReference>
<dbReference type="PANTHER" id="PTHR43072:SF8">
    <property type="entry name" value="ACYLTRANSFERASE FABY-RELATED"/>
    <property type="match status" value="1"/>
</dbReference>
<accession>A0ABV7FZH7</accession>